<protein>
    <submittedName>
        <fullName evidence="1 3">Uncharacterized protein</fullName>
    </submittedName>
</protein>
<accession>A0A6A6YH77</accession>
<dbReference type="GeneID" id="54466652"/>
<name>A0A6A6YH77_9PEZI</name>
<evidence type="ECO:0000313" key="3">
    <source>
        <dbReference type="RefSeq" id="XP_033574329.1"/>
    </source>
</evidence>
<dbReference type="Proteomes" id="UP000504636">
    <property type="component" value="Unplaced"/>
</dbReference>
<proteinExistence type="predicted"/>
<reference evidence="3" key="2">
    <citation type="submission" date="2020-04" db="EMBL/GenBank/DDBJ databases">
        <authorList>
            <consortium name="NCBI Genome Project"/>
        </authorList>
    </citation>
    <scope>NUCLEOTIDE SEQUENCE</scope>
    <source>
        <strain evidence="3">CBS 304.34</strain>
    </source>
</reference>
<reference evidence="1 3" key="1">
    <citation type="journal article" date="2020" name="Stud. Mycol.">
        <title>101 Dothideomycetes genomes: a test case for predicting lifestyles and emergence of pathogens.</title>
        <authorList>
            <person name="Haridas S."/>
            <person name="Albert R."/>
            <person name="Binder M."/>
            <person name="Bloem J."/>
            <person name="Labutti K."/>
            <person name="Salamov A."/>
            <person name="Andreopoulos B."/>
            <person name="Baker S."/>
            <person name="Barry K."/>
            <person name="Bills G."/>
            <person name="Bluhm B."/>
            <person name="Cannon C."/>
            <person name="Castanera R."/>
            <person name="Culley D."/>
            <person name="Daum C."/>
            <person name="Ezra D."/>
            <person name="Gonzalez J."/>
            <person name="Henrissat B."/>
            <person name="Kuo A."/>
            <person name="Liang C."/>
            <person name="Lipzen A."/>
            <person name="Lutzoni F."/>
            <person name="Magnuson J."/>
            <person name="Mondo S."/>
            <person name="Nolan M."/>
            <person name="Ohm R."/>
            <person name="Pangilinan J."/>
            <person name="Park H.-J."/>
            <person name="Ramirez L."/>
            <person name="Alfaro M."/>
            <person name="Sun H."/>
            <person name="Tritt A."/>
            <person name="Yoshinaga Y."/>
            <person name="Zwiers L.-H."/>
            <person name="Turgeon B."/>
            <person name="Goodwin S."/>
            <person name="Spatafora J."/>
            <person name="Crous P."/>
            <person name="Grigoriev I."/>
        </authorList>
    </citation>
    <scope>NUCLEOTIDE SEQUENCE</scope>
    <source>
        <strain evidence="1 3">CBS 304.34</strain>
    </source>
</reference>
<dbReference type="AlphaFoldDB" id="A0A6A6YH77"/>
<keyword evidence="2" id="KW-1185">Reference proteome</keyword>
<dbReference type="RefSeq" id="XP_033574329.1">
    <property type="nucleotide sequence ID" value="XM_033725759.1"/>
</dbReference>
<reference evidence="3" key="3">
    <citation type="submission" date="2025-04" db="UniProtKB">
        <authorList>
            <consortium name="RefSeq"/>
        </authorList>
    </citation>
    <scope>IDENTIFICATION</scope>
    <source>
        <strain evidence="3">CBS 304.34</strain>
    </source>
</reference>
<dbReference type="OrthoDB" id="366390at2759"/>
<sequence>MGGGHFKIALALIEAGSSIEYGTTVSASDAYYKRRTSTLIEALVRKLLQLEADLNGSMEKSHDYISLGIRETVNVLHVVLPGAWSRSNEENADLITLLIEHVDGHGRHFLQHSTVDFFKDIALARPPHVITKYVLRYAQKAWDGKNKKPRANRSGVFITEEAALVTPWIMFKAIHHAYEAKFFSNA</sequence>
<gene>
    <name evidence="1 3" type="ORF">BDZ99DRAFT_522984</name>
</gene>
<organism evidence="1">
    <name type="scientific">Mytilinidion resinicola</name>
    <dbReference type="NCBI Taxonomy" id="574789"/>
    <lineage>
        <taxon>Eukaryota</taxon>
        <taxon>Fungi</taxon>
        <taxon>Dikarya</taxon>
        <taxon>Ascomycota</taxon>
        <taxon>Pezizomycotina</taxon>
        <taxon>Dothideomycetes</taxon>
        <taxon>Pleosporomycetidae</taxon>
        <taxon>Mytilinidiales</taxon>
        <taxon>Mytilinidiaceae</taxon>
        <taxon>Mytilinidion</taxon>
    </lineage>
</organism>
<dbReference type="EMBL" id="MU003705">
    <property type="protein sequence ID" value="KAF2807365.1"/>
    <property type="molecule type" value="Genomic_DNA"/>
</dbReference>
<evidence type="ECO:0000313" key="1">
    <source>
        <dbReference type="EMBL" id="KAF2807365.1"/>
    </source>
</evidence>
<evidence type="ECO:0000313" key="2">
    <source>
        <dbReference type="Proteomes" id="UP000504636"/>
    </source>
</evidence>